<evidence type="ECO:0000313" key="2">
    <source>
        <dbReference type="Proteomes" id="UP000007524"/>
    </source>
</evidence>
<dbReference type="GeneID" id="14012913"/>
<gene>
    <name evidence="1" type="ORF">RaK2_00325</name>
</gene>
<dbReference type="Proteomes" id="UP000007524">
    <property type="component" value="Segment"/>
</dbReference>
<keyword evidence="2" id="KW-1185">Reference proteome</keyword>
<organism evidence="1 2">
    <name type="scientific">Klebsiella phage vB_KleM_RaK2</name>
    <dbReference type="NCBI Taxonomy" id="1147094"/>
    <lineage>
        <taxon>Viruses</taxon>
        <taxon>Duplodnaviria</taxon>
        <taxon>Heunggongvirae</taxon>
        <taxon>Uroviricota</taxon>
        <taxon>Caudoviricetes</taxon>
        <taxon>Alcyoneusvirus</taxon>
        <taxon>Alcyoneusvirus RaK2</taxon>
    </lineage>
</organism>
<accession>H6X4D2</accession>
<protein>
    <submittedName>
        <fullName evidence="1">Uncharacterized protein</fullName>
    </submittedName>
</protein>
<evidence type="ECO:0000313" key="1">
    <source>
        <dbReference type="EMBL" id="AFA44598.1"/>
    </source>
</evidence>
<dbReference type="RefSeq" id="YP_007007480.1">
    <property type="nucleotide sequence ID" value="NC_019526.1"/>
</dbReference>
<name>H6X4D2_9CAUD</name>
<proteinExistence type="predicted"/>
<reference evidence="1 2" key="1">
    <citation type="journal article" date="2012" name="J. Virol.">
        <title>Genome of Klebsiella sp.-Infecting Bacteriophage vB_KleM_RaK2.</title>
        <authorList>
            <person name="Simoliunas E."/>
            <person name="Kaliniene L."/>
            <person name="Truncaite L."/>
            <person name="Klausa V."/>
            <person name="Zajanckauskaite A."/>
            <person name="Meskys R."/>
        </authorList>
    </citation>
    <scope>NUCLEOTIDE SEQUENCE [LARGE SCALE GENOMIC DNA]</scope>
</reference>
<sequence>MAREVNAGDIKAAVLRTLKAYGRKLNDRNVPYYFLAATHKMAIAEARGWLNDRSTVKSTRTRNAIERWIKELNHF</sequence>
<dbReference type="EMBL" id="JQ513383">
    <property type="protein sequence ID" value="AFA44598.1"/>
    <property type="molecule type" value="Genomic_DNA"/>
</dbReference>
<dbReference type="KEGG" id="vg:14012913"/>